<name>A0ACB9GR94_9ASTR</name>
<proteinExistence type="predicted"/>
<reference evidence="2" key="1">
    <citation type="journal article" date="2022" name="Mol. Ecol. Resour.">
        <title>The genomes of chicory, endive, great burdock and yacon provide insights into Asteraceae palaeo-polyploidization history and plant inulin production.</title>
        <authorList>
            <person name="Fan W."/>
            <person name="Wang S."/>
            <person name="Wang H."/>
            <person name="Wang A."/>
            <person name="Jiang F."/>
            <person name="Liu H."/>
            <person name="Zhao H."/>
            <person name="Xu D."/>
            <person name="Zhang Y."/>
        </authorList>
    </citation>
    <scope>NUCLEOTIDE SEQUENCE [LARGE SCALE GENOMIC DNA]</scope>
    <source>
        <strain evidence="2">cv. Yunnan</strain>
    </source>
</reference>
<evidence type="ECO:0000313" key="1">
    <source>
        <dbReference type="EMBL" id="KAI3785698.1"/>
    </source>
</evidence>
<keyword evidence="2" id="KW-1185">Reference proteome</keyword>
<sequence>MKIETLESHVERMKREKAVAKQAEIEKDKAQAKATQPESVEEQGHKKKKEPKEKIDAYSRGYDAQSAILKAKVEELNATKRSALNKELIDEVSKEVYTSSSTPADTKTEASFKSLKNPSVTERRQSRFAYSNKALSSRQRHVANSDRAILPQYTDAMERNTI</sequence>
<gene>
    <name evidence="1" type="ORF">L1987_44822</name>
</gene>
<dbReference type="EMBL" id="CM042031">
    <property type="protein sequence ID" value="KAI3785698.1"/>
    <property type="molecule type" value="Genomic_DNA"/>
</dbReference>
<accession>A0ACB9GR94</accession>
<evidence type="ECO:0000313" key="2">
    <source>
        <dbReference type="Proteomes" id="UP001056120"/>
    </source>
</evidence>
<dbReference type="Proteomes" id="UP001056120">
    <property type="component" value="Linkage Group LG14"/>
</dbReference>
<comment type="caution">
    <text evidence="1">The sequence shown here is derived from an EMBL/GenBank/DDBJ whole genome shotgun (WGS) entry which is preliminary data.</text>
</comment>
<reference evidence="1 2" key="2">
    <citation type="journal article" date="2022" name="Mol. Ecol. Resour.">
        <title>The genomes of chicory, endive, great burdock and yacon provide insights into Asteraceae paleo-polyploidization history and plant inulin production.</title>
        <authorList>
            <person name="Fan W."/>
            <person name="Wang S."/>
            <person name="Wang H."/>
            <person name="Wang A."/>
            <person name="Jiang F."/>
            <person name="Liu H."/>
            <person name="Zhao H."/>
            <person name="Xu D."/>
            <person name="Zhang Y."/>
        </authorList>
    </citation>
    <scope>NUCLEOTIDE SEQUENCE [LARGE SCALE GENOMIC DNA]</scope>
    <source>
        <strain evidence="2">cv. Yunnan</strain>
        <tissue evidence="1">Leaves</tissue>
    </source>
</reference>
<protein>
    <submittedName>
        <fullName evidence="1">Uncharacterized protein</fullName>
    </submittedName>
</protein>
<organism evidence="1 2">
    <name type="scientific">Smallanthus sonchifolius</name>
    <dbReference type="NCBI Taxonomy" id="185202"/>
    <lineage>
        <taxon>Eukaryota</taxon>
        <taxon>Viridiplantae</taxon>
        <taxon>Streptophyta</taxon>
        <taxon>Embryophyta</taxon>
        <taxon>Tracheophyta</taxon>
        <taxon>Spermatophyta</taxon>
        <taxon>Magnoliopsida</taxon>
        <taxon>eudicotyledons</taxon>
        <taxon>Gunneridae</taxon>
        <taxon>Pentapetalae</taxon>
        <taxon>asterids</taxon>
        <taxon>campanulids</taxon>
        <taxon>Asterales</taxon>
        <taxon>Asteraceae</taxon>
        <taxon>Asteroideae</taxon>
        <taxon>Heliantheae alliance</taxon>
        <taxon>Millerieae</taxon>
        <taxon>Smallanthus</taxon>
    </lineage>
</organism>